<dbReference type="RefSeq" id="WP_135188028.1">
    <property type="nucleotide sequence ID" value="NZ_SPUM01000009.1"/>
</dbReference>
<comment type="caution">
    <text evidence="2">The sequence shown here is derived from an EMBL/GenBank/DDBJ whole genome shotgun (WGS) entry which is preliminary data.</text>
</comment>
<dbReference type="Proteomes" id="UP000297258">
    <property type="component" value="Unassembled WGS sequence"/>
</dbReference>
<feature type="compositionally biased region" description="Polar residues" evidence="1">
    <location>
        <begin position="46"/>
        <end position="55"/>
    </location>
</feature>
<feature type="region of interest" description="Disordered" evidence="1">
    <location>
        <begin position="46"/>
        <end position="69"/>
    </location>
</feature>
<evidence type="ECO:0000313" key="2">
    <source>
        <dbReference type="EMBL" id="TFW35543.1"/>
    </source>
</evidence>
<feature type="compositionally biased region" description="Basic and acidic residues" evidence="1">
    <location>
        <begin position="56"/>
        <end position="69"/>
    </location>
</feature>
<evidence type="ECO:0000313" key="3">
    <source>
        <dbReference type="Proteomes" id="UP000297258"/>
    </source>
</evidence>
<reference evidence="2 3" key="1">
    <citation type="submission" date="2019-03" db="EMBL/GenBank/DDBJ databases">
        <title>Draft genome of Massilia hortus sp. nov., a novel bacterial species of the Oxalobacteraceae family.</title>
        <authorList>
            <person name="Peta V."/>
            <person name="Raths R."/>
            <person name="Bucking H."/>
        </authorList>
    </citation>
    <scope>NUCLEOTIDE SEQUENCE [LARGE SCALE GENOMIC DNA]</scope>
    <source>
        <strain evidence="2 3">ONC3</strain>
    </source>
</reference>
<evidence type="ECO:0000256" key="1">
    <source>
        <dbReference type="SAM" id="MobiDB-lite"/>
    </source>
</evidence>
<dbReference type="EMBL" id="SPUM01000009">
    <property type="protein sequence ID" value="TFW35543.1"/>
    <property type="molecule type" value="Genomic_DNA"/>
</dbReference>
<protein>
    <submittedName>
        <fullName evidence="2">Uncharacterized protein</fullName>
    </submittedName>
</protein>
<sequence>MKSKFTQAWFAGGWLRPTLGRLSAVGLFSLLIAGLGVSGLAVAGQPQPTGASNEWQAHDGRDHDGDHDHRQRQQALVLGNVVASAWDDGRTVGVQFDVANNIREAVKDVRVTSITLEGGDYQGPVKLPILLGPVQGLQHLLVDAIFRLAPINGTPHPFTLAGTYVKHGKTVKFRLNGTISPNTAEPGPFKARTGLSTKQSLRNAFFPPPIPRTPDNNAETPPLIPIGPQRQVFPATPTATGVSASMSGAAVEIVRNNTSGTSSGVPPDPNAAASAPDGVVLTTFNTGISFSTDGGATFTNINLFAPQPGNPARRTFFPESDGGLCCDQIVLYLPARNLFVWLLQYKAVFNAAGTTVTASNRLRIAWASPQDIATDFYNAWTYVDLTGPSVTGVSSGMGLTSSEWMDYPDLAFSDTFLYVGVDHAYAPDSVFPDRRIVARLSLADIADASIPTVGYNRTELTGASGLSKSHFIQGAPARMVLGALDNSSRLRVFTFADNAGAAVSSSVTISSIMRGNSYTSVAPDGNDWLKASFPGNITGGAFRRLPAENPEGFRDEYLFAFDAGVNAGGGRPQAYVRLETLVPPTSSATTYNAFAEYDIWNNDFAYAMAVPRSDGREIGINLAVGGGTIGYPQNAVGFRDDFVVYQVTSSNATQVGVIRGVQVVRFGDYLGNRLIPGERRFFGAEVYDVILNPLPPGVPSGTCATVGCTATVRYVIYGRPVPVIP</sequence>
<name>A0A4Y9T917_9BURK</name>
<dbReference type="AlphaFoldDB" id="A0A4Y9T917"/>
<keyword evidence="3" id="KW-1185">Reference proteome</keyword>
<gene>
    <name evidence="2" type="ORF">E4O92_01755</name>
</gene>
<proteinExistence type="predicted"/>
<organism evidence="2 3">
    <name type="scientific">Massilia horti</name>
    <dbReference type="NCBI Taxonomy" id="2562153"/>
    <lineage>
        <taxon>Bacteria</taxon>
        <taxon>Pseudomonadati</taxon>
        <taxon>Pseudomonadota</taxon>
        <taxon>Betaproteobacteria</taxon>
        <taxon>Burkholderiales</taxon>
        <taxon>Oxalobacteraceae</taxon>
        <taxon>Telluria group</taxon>
        <taxon>Massilia</taxon>
    </lineage>
</organism>
<accession>A0A4Y9T917</accession>
<dbReference type="OrthoDB" id="1396201at2"/>